<dbReference type="OrthoDB" id="199808at2759"/>
<organism evidence="2 3">
    <name type="scientific">Triparma strigata</name>
    <dbReference type="NCBI Taxonomy" id="1606541"/>
    <lineage>
        <taxon>Eukaryota</taxon>
        <taxon>Sar</taxon>
        <taxon>Stramenopiles</taxon>
        <taxon>Ochrophyta</taxon>
        <taxon>Bolidophyceae</taxon>
        <taxon>Parmales</taxon>
        <taxon>Triparmaceae</taxon>
        <taxon>Triparma</taxon>
    </lineage>
</organism>
<keyword evidence="1" id="KW-1133">Transmembrane helix</keyword>
<feature type="transmembrane region" description="Helical" evidence="1">
    <location>
        <begin position="290"/>
        <end position="309"/>
    </location>
</feature>
<reference evidence="3" key="1">
    <citation type="journal article" date="2023" name="Commun. Biol.">
        <title>Genome analysis of Parmales, the sister group of diatoms, reveals the evolutionary specialization of diatoms from phago-mixotrophs to photoautotrophs.</title>
        <authorList>
            <person name="Ban H."/>
            <person name="Sato S."/>
            <person name="Yoshikawa S."/>
            <person name="Yamada K."/>
            <person name="Nakamura Y."/>
            <person name="Ichinomiya M."/>
            <person name="Sato N."/>
            <person name="Blanc-Mathieu R."/>
            <person name="Endo H."/>
            <person name="Kuwata A."/>
            <person name="Ogata H."/>
        </authorList>
    </citation>
    <scope>NUCLEOTIDE SEQUENCE [LARGE SCALE GENOMIC DNA]</scope>
    <source>
        <strain evidence="3">NIES 3701</strain>
    </source>
</reference>
<gene>
    <name evidence="2" type="ORF">TrST_g872</name>
</gene>
<accession>A0A9W7AUN0</accession>
<dbReference type="Proteomes" id="UP001165085">
    <property type="component" value="Unassembled WGS sequence"/>
</dbReference>
<keyword evidence="1" id="KW-0472">Membrane</keyword>
<dbReference type="EMBL" id="BRXY01000218">
    <property type="protein sequence ID" value="GMH78164.1"/>
    <property type="molecule type" value="Genomic_DNA"/>
</dbReference>
<dbReference type="AlphaFoldDB" id="A0A9W7AUN0"/>
<feature type="transmembrane region" description="Helical" evidence="1">
    <location>
        <begin position="207"/>
        <end position="228"/>
    </location>
</feature>
<evidence type="ECO:0000313" key="3">
    <source>
        <dbReference type="Proteomes" id="UP001165085"/>
    </source>
</evidence>
<proteinExistence type="predicted"/>
<evidence type="ECO:0000256" key="1">
    <source>
        <dbReference type="SAM" id="Phobius"/>
    </source>
</evidence>
<keyword evidence="1" id="KW-0812">Transmembrane</keyword>
<comment type="caution">
    <text evidence="2">The sequence shown here is derived from an EMBL/GenBank/DDBJ whole genome shotgun (WGS) entry which is preliminary data.</text>
</comment>
<feature type="transmembrane region" description="Helical" evidence="1">
    <location>
        <begin position="126"/>
        <end position="150"/>
    </location>
</feature>
<sequence>MSLLSNLTETICVDEKAGDFMSVAQPCPFPTIYPGYGGDTSSAFTLECSKTYADVAFLDHTTKCIIYLVLALIVWTLCLYGYILARRLHLQKSIQGKCTGWGCIGGLPLTLACIDIDAHADRLPYVVYHLLCSIPGICLIICVISVNAYMMKSLKEKGASDNTGWDKMRKFSEAFVWTTEVSCVLLENLAEEGTGVVNGTLQALRNLLTAMVLLIWMVACIYNGLLIVKKLDSKDTSAQKAQNQVLFYIKMLTFGSFIGFAAKVLSVFNIGKTLYARPPCEGDGFVHFNHVQLTFLMSLVPIICLPKLWRADLKSKSKVTPSGRRASTTVDK</sequence>
<name>A0A9W7AUN0_9STRA</name>
<keyword evidence="3" id="KW-1185">Reference proteome</keyword>
<feature type="transmembrane region" description="Helical" evidence="1">
    <location>
        <begin position="65"/>
        <end position="85"/>
    </location>
</feature>
<feature type="transmembrane region" description="Helical" evidence="1">
    <location>
        <begin position="248"/>
        <end position="270"/>
    </location>
</feature>
<evidence type="ECO:0000313" key="2">
    <source>
        <dbReference type="EMBL" id="GMH78164.1"/>
    </source>
</evidence>
<protein>
    <submittedName>
        <fullName evidence="2">Uncharacterized protein</fullName>
    </submittedName>
</protein>